<evidence type="ECO:0000313" key="1">
    <source>
        <dbReference type="EMBL" id="GEB34259.1"/>
    </source>
</evidence>
<dbReference type="Proteomes" id="UP000316882">
    <property type="component" value="Unassembled WGS sequence"/>
</dbReference>
<keyword evidence="2" id="KW-1185">Reference proteome</keyword>
<dbReference type="InterPro" id="IPR043519">
    <property type="entry name" value="NT_sf"/>
</dbReference>
<dbReference type="EMBL" id="BJMH01000021">
    <property type="protein sequence ID" value="GEB34259.1"/>
    <property type="molecule type" value="Genomic_DNA"/>
</dbReference>
<dbReference type="SUPFAM" id="SSF81301">
    <property type="entry name" value="Nucleotidyltransferase"/>
    <property type="match status" value="1"/>
</dbReference>
<organism evidence="1 2">
    <name type="scientific">Brevibacillus parabrevis</name>
    <dbReference type="NCBI Taxonomy" id="54914"/>
    <lineage>
        <taxon>Bacteria</taxon>
        <taxon>Bacillati</taxon>
        <taxon>Bacillota</taxon>
        <taxon>Bacilli</taxon>
        <taxon>Bacillales</taxon>
        <taxon>Paenibacillaceae</taxon>
        <taxon>Brevibacillus</taxon>
    </lineage>
</organism>
<sequence>MKPNEENFTDFFIGVGRDFVHELALPDLVCAYAGGSVGRGEADAFSDLDLNLFVEGTREHRSENHSFRGQLIQLHVHPVPTADDVRDNPWRWRYLQEARLVADPTGRFADWFPQMRAYLESEEAKAKMIAQARAAVEEYERIADEALAEGRLYSAALLEWAGWLEAMQLIAFVPQGQLSDRALFQLVSELDGWSELERHFSVRYAAREALMEGLAVLSDYRAHLQTKAGPEAFALGAENDVLLQQKMGRLLQKEQYVEAGFLLFSEAVWLYSSTDADNWWEEHRQELPPGLGESLLELGFFQMDQAKAAELRSARAELIAKIG</sequence>
<protein>
    <recommendedName>
        <fullName evidence="3">Polymerase nucleotidyl transferase domain-containing protein</fullName>
    </recommendedName>
</protein>
<evidence type="ECO:0008006" key="3">
    <source>
        <dbReference type="Google" id="ProtNLM"/>
    </source>
</evidence>
<dbReference type="RefSeq" id="WP_122962227.1">
    <property type="nucleotide sequence ID" value="NZ_BJMH01000021.1"/>
</dbReference>
<dbReference type="Gene3D" id="3.30.460.10">
    <property type="entry name" value="Beta Polymerase, domain 2"/>
    <property type="match status" value="1"/>
</dbReference>
<proteinExistence type="predicted"/>
<reference evidence="1 2" key="1">
    <citation type="submission" date="2019-06" db="EMBL/GenBank/DDBJ databases">
        <title>Whole genome shotgun sequence of Brevibacillus parabrevis NBRC 12334.</title>
        <authorList>
            <person name="Hosoyama A."/>
            <person name="Uohara A."/>
            <person name="Ohji S."/>
            <person name="Ichikawa N."/>
        </authorList>
    </citation>
    <scope>NUCLEOTIDE SEQUENCE [LARGE SCALE GENOMIC DNA]</scope>
    <source>
        <strain evidence="1 2">NBRC 12334</strain>
    </source>
</reference>
<dbReference type="AlphaFoldDB" id="A0A4Y3PT81"/>
<dbReference type="STRING" id="54914.AV540_04270"/>
<name>A0A4Y3PT81_BREPA</name>
<accession>A0A4Y3PT81</accession>
<evidence type="ECO:0000313" key="2">
    <source>
        <dbReference type="Proteomes" id="UP000316882"/>
    </source>
</evidence>
<comment type="caution">
    <text evidence="1">The sequence shown here is derived from an EMBL/GenBank/DDBJ whole genome shotgun (WGS) entry which is preliminary data.</text>
</comment>
<gene>
    <name evidence="1" type="ORF">BPA01_38390</name>
</gene>